<evidence type="ECO:0000259" key="1">
    <source>
        <dbReference type="PROSITE" id="PS51186"/>
    </source>
</evidence>
<dbReference type="SUPFAM" id="SSF55729">
    <property type="entry name" value="Acyl-CoA N-acyltransferases (Nat)"/>
    <property type="match status" value="1"/>
</dbReference>
<dbReference type="EMBL" id="LAPT01000086">
    <property type="protein sequence ID" value="PXF30085.1"/>
    <property type="molecule type" value="Genomic_DNA"/>
</dbReference>
<gene>
    <name evidence="2" type="ORF">WH50_17140</name>
</gene>
<keyword evidence="3" id="KW-1185">Reference proteome</keyword>
<dbReference type="RefSeq" id="WP_165838460.1">
    <property type="nucleotide sequence ID" value="NZ_CP177354.1"/>
</dbReference>
<dbReference type="PROSITE" id="PS51186">
    <property type="entry name" value="GNAT"/>
    <property type="match status" value="1"/>
</dbReference>
<feature type="domain" description="N-acetyltransferase" evidence="1">
    <location>
        <begin position="12"/>
        <end position="165"/>
    </location>
</feature>
<protein>
    <recommendedName>
        <fullName evidence="1">N-acetyltransferase domain-containing protein</fullName>
    </recommendedName>
</protein>
<comment type="caution">
    <text evidence="2">The sequence shown here is derived from an EMBL/GenBank/DDBJ whole genome shotgun (WGS) entry which is preliminary data.</text>
</comment>
<evidence type="ECO:0000313" key="2">
    <source>
        <dbReference type="EMBL" id="PXF30085.1"/>
    </source>
</evidence>
<dbReference type="Proteomes" id="UP000248090">
    <property type="component" value="Unassembled WGS sequence"/>
</dbReference>
<dbReference type="Pfam" id="PF00583">
    <property type="entry name" value="Acetyltransf_1"/>
    <property type="match status" value="1"/>
</dbReference>
<accession>A0ABX5LTT6</accession>
<dbReference type="Gene3D" id="3.40.630.30">
    <property type="match status" value="1"/>
</dbReference>
<proteinExistence type="predicted"/>
<dbReference type="CDD" id="cd04301">
    <property type="entry name" value="NAT_SF"/>
    <property type="match status" value="1"/>
</dbReference>
<evidence type="ECO:0000313" key="3">
    <source>
        <dbReference type="Proteomes" id="UP000248090"/>
    </source>
</evidence>
<reference evidence="2 3" key="1">
    <citation type="submission" date="2015-03" db="EMBL/GenBank/DDBJ databases">
        <authorList>
            <person name="Krishnan R."/>
            <person name="Midha S."/>
            <person name="Patil P.B."/>
            <person name="Rameshkumar N."/>
        </authorList>
    </citation>
    <scope>NUCLEOTIDE SEQUENCE [LARGE SCALE GENOMIC DNA]</scope>
    <source>
        <strain evidence="2 3">L1E11</strain>
    </source>
</reference>
<dbReference type="InterPro" id="IPR000182">
    <property type="entry name" value="GNAT_dom"/>
</dbReference>
<sequence>MNYLDVFVNQNINFRPRTDKDASFLETLYLSVRWEEMKGTGWSEDQIIIFLTDQFRLQTMHYDKYYSDAEFLIIQSGEENVGRLYLYRSDDEIRIVDVSLIPGIRNKGLGSALLDKVFAEGIETQKKVSIHVEVFNPAQRLYLRKGFRPVGEPKGPYQLMEWSAN</sequence>
<organism evidence="2 3">
    <name type="scientific">Pokkaliibacter plantistimulans</name>
    <dbReference type="NCBI Taxonomy" id="1635171"/>
    <lineage>
        <taxon>Bacteria</taxon>
        <taxon>Pseudomonadati</taxon>
        <taxon>Pseudomonadota</taxon>
        <taxon>Gammaproteobacteria</taxon>
        <taxon>Oceanospirillales</taxon>
        <taxon>Balneatrichaceae</taxon>
        <taxon>Pokkaliibacter</taxon>
    </lineage>
</organism>
<name>A0ABX5LTT6_9GAMM</name>
<dbReference type="InterPro" id="IPR016181">
    <property type="entry name" value="Acyl_CoA_acyltransferase"/>
</dbReference>